<name>A0A9P8NCZ7_9HYPO</name>
<gene>
    <name evidence="2" type="ORF">HRG_01504</name>
</gene>
<dbReference type="OrthoDB" id="2591256at2759"/>
<accession>A0A9P8NCZ7</accession>
<dbReference type="GeneID" id="68350633"/>
<keyword evidence="2" id="KW-0449">Lipoprotein</keyword>
<proteinExistence type="predicted"/>
<comment type="caution">
    <text evidence="2">The sequence shown here is derived from an EMBL/GenBank/DDBJ whole genome shotgun (WGS) entry which is preliminary data.</text>
</comment>
<feature type="chain" id="PRO_5040105931" evidence="1">
    <location>
        <begin position="23"/>
        <end position="571"/>
    </location>
</feature>
<evidence type="ECO:0000313" key="2">
    <source>
        <dbReference type="EMBL" id="KAH0968862.1"/>
    </source>
</evidence>
<keyword evidence="1" id="KW-0732">Signal</keyword>
<dbReference type="Proteomes" id="UP000824596">
    <property type="component" value="Unassembled WGS sequence"/>
</dbReference>
<dbReference type="EMBL" id="JAIZPD010000001">
    <property type="protein sequence ID" value="KAH0968862.1"/>
    <property type="molecule type" value="Genomic_DNA"/>
</dbReference>
<dbReference type="AlphaFoldDB" id="A0A9P8NCZ7"/>
<reference evidence="2" key="1">
    <citation type="submission" date="2021-09" db="EMBL/GenBank/DDBJ databases">
        <title>A high-quality genome of the endoparasitic fungus Hirsutella rhossiliensis with a comparison of Hirsutella genomes reveals transposable elements contributing to genome size variation.</title>
        <authorList>
            <person name="Lin R."/>
            <person name="Jiao Y."/>
            <person name="Sun X."/>
            <person name="Ling J."/>
            <person name="Xie B."/>
            <person name="Cheng X."/>
        </authorList>
    </citation>
    <scope>NUCLEOTIDE SEQUENCE</scope>
    <source>
        <strain evidence="2">HR02</strain>
    </source>
</reference>
<feature type="signal peptide" evidence="1">
    <location>
        <begin position="1"/>
        <end position="22"/>
    </location>
</feature>
<dbReference type="RefSeq" id="XP_044726375.1">
    <property type="nucleotide sequence ID" value="XM_044859975.1"/>
</dbReference>
<evidence type="ECO:0000256" key="1">
    <source>
        <dbReference type="SAM" id="SignalP"/>
    </source>
</evidence>
<keyword evidence="3" id="KW-1185">Reference proteome</keyword>
<sequence>MLRHDILFWLCLVAIWPASTQAQHANSTCERRVQHLADPPYQNYFYSDCHVDAQAVVTSPLPDSNLTIISPRLIVAWPAGNSGICTFFRPQNGVNGSLAIGLVNSTLGDPLGPVYWEEPSLKNSIVGVEGVFSFNDSAELSLSILGSIRNIRDFTEGPSMLSPVIQRGIKVTKFNESGVRISRMWLDNVTTTTLTLTPWSKVNGTIRIGHNSSISFDAGLYHFSASYNYPQLTQLAPLQILNNKSQFLAMRDPGQVTSLSFLSYTEKLLAGGWRFLTYFGRDSMITAFLLQPVLSPGKSSAIEAVLGSALERVNRTDGSVCHEETIGDYATFLNMQKNKTSTAAGFVYPMIDTDFLLPILMNRYFQALPARIRPLLGTKAGSVNIENRNLSWGDLSYTTARKIMNLTAAFEHNQTVANLVHLKDGEVVGQWRDSTYGLANARIPFDVNCALVPAALYAISKLAAMPGVYPNNTHTRDWDSRASKRAKVWEDETLRFFQFNVSVHEASSLVEEYVNKSTFYDGPAHTESFTTYSSDGVVVDYALAINSSETPGKIGISHRHRLSPLPLELDR</sequence>
<organism evidence="2 3">
    <name type="scientific">Hirsutella rhossiliensis</name>
    <dbReference type="NCBI Taxonomy" id="111463"/>
    <lineage>
        <taxon>Eukaryota</taxon>
        <taxon>Fungi</taxon>
        <taxon>Dikarya</taxon>
        <taxon>Ascomycota</taxon>
        <taxon>Pezizomycotina</taxon>
        <taxon>Sordariomycetes</taxon>
        <taxon>Hypocreomycetidae</taxon>
        <taxon>Hypocreales</taxon>
        <taxon>Ophiocordycipitaceae</taxon>
        <taxon>Hirsutella</taxon>
    </lineage>
</organism>
<protein>
    <submittedName>
        <fullName evidence="2">Lipoprotein</fullName>
    </submittedName>
</protein>
<evidence type="ECO:0000313" key="3">
    <source>
        <dbReference type="Proteomes" id="UP000824596"/>
    </source>
</evidence>